<evidence type="ECO:0000313" key="3">
    <source>
        <dbReference type="Proteomes" id="UP000664132"/>
    </source>
</evidence>
<dbReference type="OrthoDB" id="3513892at2759"/>
<dbReference type="Pfam" id="PF20150">
    <property type="entry name" value="2EXR"/>
    <property type="match status" value="1"/>
</dbReference>
<comment type="caution">
    <text evidence="2">The sequence shown here is derived from an EMBL/GenBank/DDBJ whole genome shotgun (WGS) entry which is preliminary data.</text>
</comment>
<keyword evidence="3" id="KW-1185">Reference proteome</keyword>
<name>A0A8H7TBL8_9HELO</name>
<dbReference type="EMBL" id="JAFJYH010000205">
    <property type="protein sequence ID" value="KAG4415868.1"/>
    <property type="molecule type" value="Genomic_DNA"/>
</dbReference>
<reference evidence="2" key="1">
    <citation type="submission" date="2021-02" db="EMBL/GenBank/DDBJ databases">
        <title>Genome sequence Cadophora malorum strain M34.</title>
        <authorList>
            <person name="Stefanovic E."/>
            <person name="Vu D."/>
            <person name="Scully C."/>
            <person name="Dijksterhuis J."/>
            <person name="Roader J."/>
            <person name="Houbraken J."/>
        </authorList>
    </citation>
    <scope>NUCLEOTIDE SEQUENCE</scope>
    <source>
        <strain evidence="2">M34</strain>
    </source>
</reference>
<organism evidence="2 3">
    <name type="scientific">Cadophora malorum</name>
    <dbReference type="NCBI Taxonomy" id="108018"/>
    <lineage>
        <taxon>Eukaryota</taxon>
        <taxon>Fungi</taxon>
        <taxon>Dikarya</taxon>
        <taxon>Ascomycota</taxon>
        <taxon>Pezizomycotina</taxon>
        <taxon>Leotiomycetes</taxon>
        <taxon>Helotiales</taxon>
        <taxon>Ploettnerulaceae</taxon>
        <taxon>Cadophora</taxon>
    </lineage>
</organism>
<protein>
    <recommendedName>
        <fullName evidence="1">2EXR domain-containing protein</fullName>
    </recommendedName>
</protein>
<dbReference type="PANTHER" id="PTHR35910">
    <property type="entry name" value="2EXR DOMAIN-CONTAINING PROTEIN"/>
    <property type="match status" value="1"/>
</dbReference>
<dbReference type="InterPro" id="IPR045518">
    <property type="entry name" value="2EXR"/>
</dbReference>
<gene>
    <name evidence="2" type="ORF">IFR04_010995</name>
</gene>
<feature type="domain" description="2EXR" evidence="1">
    <location>
        <begin position="46"/>
        <end position="117"/>
    </location>
</feature>
<sequence>MSSSTSESILPAEATVPAKFKSSARIKIVSKVNASNSIVVFDLTEFTLFSKLPGELQLMVWKNAHFPRIVTLKPGMSQLPALLHACHDSRKECIKAGYQFAIRDMNTGFVMSPWQDILFLDQTSFSKSMGYHLNSFHTLRCRSIKRSMLEPIERLALSVSEMVRIWQQQCMHCFFSGKLQQWFPNIKEVIIVVRPGPLGTTYDDLYEVTDSTSPVVHDHIHAIKNQFGYAQKDESCKGMKLKFMRNEKWIT</sequence>
<proteinExistence type="predicted"/>
<dbReference type="Proteomes" id="UP000664132">
    <property type="component" value="Unassembled WGS sequence"/>
</dbReference>
<evidence type="ECO:0000313" key="2">
    <source>
        <dbReference type="EMBL" id="KAG4415868.1"/>
    </source>
</evidence>
<dbReference type="AlphaFoldDB" id="A0A8H7TBL8"/>
<accession>A0A8H7TBL8</accession>
<evidence type="ECO:0000259" key="1">
    <source>
        <dbReference type="Pfam" id="PF20150"/>
    </source>
</evidence>
<dbReference type="PANTHER" id="PTHR35910:SF6">
    <property type="entry name" value="2EXR DOMAIN-CONTAINING PROTEIN"/>
    <property type="match status" value="1"/>
</dbReference>